<accession>A0ACD5T6J9</accession>
<reference evidence="1" key="1">
    <citation type="submission" date="2021-05" db="EMBL/GenBank/DDBJ databases">
        <authorList>
            <person name="Scholz U."/>
            <person name="Mascher M."/>
            <person name="Fiebig A."/>
        </authorList>
    </citation>
    <scope>NUCLEOTIDE SEQUENCE [LARGE SCALE GENOMIC DNA]</scope>
</reference>
<name>A0ACD5T6J9_AVESA</name>
<evidence type="ECO:0000313" key="1">
    <source>
        <dbReference type="EnsemblPlants" id="AVESA.00010b.r2.1AG0000800.1.CDS"/>
    </source>
</evidence>
<sequence>MAAMAALRHAGKRLVGGGRPMSTPAGLGRRNFTQQNLQSHGSSEKANVLMQVQQKKELLYDLICNHGYEVNGKMCIPNLRLLHHLSVEIKPRPDDYVWVYLRITHTVYALCMCVSPLVSLYASWIVFKVTKDALRGEEN</sequence>
<organism evidence="1 2">
    <name type="scientific">Avena sativa</name>
    <name type="common">Oat</name>
    <dbReference type="NCBI Taxonomy" id="4498"/>
    <lineage>
        <taxon>Eukaryota</taxon>
        <taxon>Viridiplantae</taxon>
        <taxon>Streptophyta</taxon>
        <taxon>Embryophyta</taxon>
        <taxon>Tracheophyta</taxon>
        <taxon>Spermatophyta</taxon>
        <taxon>Magnoliopsida</taxon>
        <taxon>Liliopsida</taxon>
        <taxon>Poales</taxon>
        <taxon>Poaceae</taxon>
        <taxon>BOP clade</taxon>
        <taxon>Pooideae</taxon>
        <taxon>Poodae</taxon>
        <taxon>Poeae</taxon>
        <taxon>Poeae Chloroplast Group 1 (Aveneae type)</taxon>
        <taxon>Aveninae</taxon>
        <taxon>Avena</taxon>
    </lineage>
</organism>
<dbReference type="Proteomes" id="UP001732700">
    <property type="component" value="Chromosome 1A"/>
</dbReference>
<dbReference type="EnsemblPlants" id="AVESA.00010b.r2.1AG0000800.1">
    <property type="protein sequence ID" value="AVESA.00010b.r2.1AG0000800.1.CDS"/>
    <property type="gene ID" value="AVESA.00010b.r2.1AG0000800"/>
</dbReference>
<proteinExistence type="predicted"/>
<protein>
    <submittedName>
        <fullName evidence="1">Uncharacterized protein</fullName>
    </submittedName>
</protein>
<reference evidence="1" key="2">
    <citation type="submission" date="2025-09" db="UniProtKB">
        <authorList>
            <consortium name="EnsemblPlants"/>
        </authorList>
    </citation>
    <scope>IDENTIFICATION</scope>
</reference>
<keyword evidence="2" id="KW-1185">Reference proteome</keyword>
<evidence type="ECO:0000313" key="2">
    <source>
        <dbReference type="Proteomes" id="UP001732700"/>
    </source>
</evidence>